<dbReference type="PROSITE" id="PS51273">
    <property type="entry name" value="GATASE_TYPE_1"/>
    <property type="match status" value="1"/>
</dbReference>
<comment type="caution">
    <text evidence="10">The sequence shown here is derived from an EMBL/GenBank/DDBJ whole genome shotgun (WGS) entry which is preliminary data.</text>
</comment>
<dbReference type="Pfam" id="PF00988">
    <property type="entry name" value="CPSase_sm_chain"/>
    <property type="match status" value="1"/>
</dbReference>
<reference evidence="10" key="2">
    <citation type="journal article" date="2023" name="PLoS ONE">
        <title>Philodulcilactobacillus myokoensis gen. nov., sp. nov., a fructophilic, acidophilic, and agar-phobic lactic acid bacterium isolated from fermented vegetable extracts.</title>
        <authorList>
            <person name="Kouya T."/>
            <person name="Ishiyama Y."/>
            <person name="Ohashi S."/>
            <person name="Kumakubo R."/>
            <person name="Yamazaki T."/>
            <person name="Otaki T."/>
        </authorList>
    </citation>
    <scope>NUCLEOTIDE SEQUENCE</scope>
    <source>
        <strain evidence="10">WR16-4</strain>
    </source>
</reference>
<comment type="subunit">
    <text evidence="8">Composed of two chains; the small (or glutamine) chain promotes the hydrolysis of glutamine to ammonia, which is used by the large (or ammonia) chain to synthesize carbamoyl phosphate. Tetramer of heterodimers (alpha,beta)4.</text>
</comment>
<keyword evidence="8" id="KW-0055">Arginine biosynthesis</keyword>
<dbReference type="PRINTS" id="PR00096">
    <property type="entry name" value="GATASE"/>
</dbReference>
<feature type="region of interest" description="CPSase" evidence="8">
    <location>
        <begin position="1"/>
        <end position="169"/>
    </location>
</feature>
<dbReference type="PANTHER" id="PTHR43418:SF7">
    <property type="entry name" value="CARBAMOYL-PHOSPHATE SYNTHASE SMALL CHAIN"/>
    <property type="match status" value="1"/>
</dbReference>
<protein>
    <recommendedName>
        <fullName evidence="8">Carbamoyl phosphate synthase small chain</fullName>
        <ecNumber evidence="8">6.3.5.5</ecNumber>
    </recommendedName>
    <alternativeName>
        <fullName evidence="8">Carbamoyl phosphate synthetase glutamine chain</fullName>
    </alternativeName>
</protein>
<dbReference type="Pfam" id="PF00117">
    <property type="entry name" value="GATase"/>
    <property type="match status" value="1"/>
</dbReference>
<dbReference type="InterPro" id="IPR035686">
    <property type="entry name" value="CPSase_GATase1"/>
</dbReference>
<dbReference type="InterPro" id="IPR029062">
    <property type="entry name" value="Class_I_gatase-like"/>
</dbReference>
<keyword evidence="8" id="KW-0665">Pyrimidine biosynthesis</keyword>
<evidence type="ECO:0000256" key="7">
    <source>
        <dbReference type="ARBA" id="ARBA00048816"/>
    </source>
</evidence>
<evidence type="ECO:0000256" key="3">
    <source>
        <dbReference type="ARBA" id="ARBA00022598"/>
    </source>
</evidence>
<comment type="catalytic activity">
    <reaction evidence="7 8">
        <text>hydrogencarbonate + L-glutamine + 2 ATP + H2O = carbamoyl phosphate + L-glutamate + 2 ADP + phosphate + 2 H(+)</text>
        <dbReference type="Rhea" id="RHEA:18633"/>
        <dbReference type="ChEBI" id="CHEBI:15377"/>
        <dbReference type="ChEBI" id="CHEBI:15378"/>
        <dbReference type="ChEBI" id="CHEBI:17544"/>
        <dbReference type="ChEBI" id="CHEBI:29985"/>
        <dbReference type="ChEBI" id="CHEBI:30616"/>
        <dbReference type="ChEBI" id="CHEBI:43474"/>
        <dbReference type="ChEBI" id="CHEBI:58228"/>
        <dbReference type="ChEBI" id="CHEBI:58359"/>
        <dbReference type="ChEBI" id="CHEBI:456216"/>
        <dbReference type="EC" id="6.3.5.5"/>
    </reaction>
</comment>
<feature type="binding site" evidence="8">
    <location>
        <position position="291"/>
    </location>
    <ligand>
        <name>L-glutamine</name>
        <dbReference type="ChEBI" id="CHEBI:58359"/>
    </ligand>
</feature>
<evidence type="ECO:0000256" key="4">
    <source>
        <dbReference type="ARBA" id="ARBA00022741"/>
    </source>
</evidence>
<reference evidence="10" key="1">
    <citation type="submission" date="2022-07" db="EMBL/GenBank/DDBJ databases">
        <authorList>
            <person name="Kouya T."/>
            <person name="Ishiyama Y."/>
        </authorList>
    </citation>
    <scope>NUCLEOTIDE SEQUENCE</scope>
    <source>
        <strain evidence="10">WR16-4</strain>
    </source>
</reference>
<name>A0A9W6ESK1_9LACO</name>
<dbReference type="InterPro" id="IPR036480">
    <property type="entry name" value="CarbP_synth_ssu_N_sf"/>
</dbReference>
<comment type="caution">
    <text evidence="8">Lacks conserved residue(s) required for the propagation of feature annotation.</text>
</comment>
<feature type="active site" evidence="8">
    <location>
        <position position="333"/>
    </location>
</feature>
<dbReference type="GO" id="GO:0044205">
    <property type="term" value="P:'de novo' UMP biosynthetic process"/>
    <property type="evidence" value="ECO:0007669"/>
    <property type="project" value="UniProtKB-UniRule"/>
</dbReference>
<gene>
    <name evidence="10" type="primary">pyrAA2</name>
    <name evidence="8" type="synonym">carA</name>
    <name evidence="10" type="ORF">WR164_08440</name>
</gene>
<keyword evidence="8" id="KW-0028">Amino-acid biosynthesis</keyword>
<sequence>MATRYLILEDGTAYQGKAFGSRATTTGKIIVNSNMLGYQEIITNPIYHDQIIVFTQPSIGNIGINHKSYESISTSIKGVVTHEYSDISTNRLSKLSLDDFLKQRNIPGISGIDTRELAHHLRKHGAMKASLVDVADQHAFDQLNATVLTNQQVSQVATPKPYPNPGTGLNIIVIDFGLKHGILKQLSERHCDTIVLPWNVDSKNILDLDPDGIILSTGPGSPYDLPKSVLKMIQNVQKRVPLFAMGLGHELFALANHASLYQLKIDYHNSSHPIKEIITNHVLYASQNQEYSVDNQSIQNSNLIVTYRDLVNRTIQGLRHRDYPAFSVQFSPDGGPGPTDSVDLYDEFLENISSNMNKRSSRNDEF</sequence>
<keyword evidence="5 8" id="KW-0067">ATP-binding</keyword>
<feature type="domain" description="Carbamoyl-phosphate synthase small subunit N-terminal" evidence="9">
    <location>
        <begin position="2"/>
        <end position="132"/>
    </location>
</feature>
<dbReference type="GO" id="GO:0006541">
    <property type="term" value="P:glutamine metabolic process"/>
    <property type="evidence" value="ECO:0007669"/>
    <property type="project" value="InterPro"/>
</dbReference>
<proteinExistence type="inferred from homology"/>
<accession>A0A9W6ESK1</accession>
<keyword evidence="3 8" id="KW-0436">Ligase</keyword>
<evidence type="ECO:0000256" key="1">
    <source>
        <dbReference type="ARBA" id="ARBA00005077"/>
    </source>
</evidence>
<dbReference type="InterPro" id="IPR017926">
    <property type="entry name" value="GATASE"/>
</dbReference>
<dbReference type="InterPro" id="IPR006274">
    <property type="entry name" value="CarbamoylP_synth_ssu"/>
</dbReference>
<feature type="binding site" evidence="8">
    <location>
        <position position="288"/>
    </location>
    <ligand>
        <name>L-glutamine</name>
        <dbReference type="ChEBI" id="CHEBI:58359"/>
    </ligand>
</feature>
<organism evidence="10 11">
    <name type="scientific">Philodulcilactobacillus myokoensis</name>
    <dbReference type="NCBI Taxonomy" id="2929573"/>
    <lineage>
        <taxon>Bacteria</taxon>
        <taxon>Bacillati</taxon>
        <taxon>Bacillota</taxon>
        <taxon>Bacilli</taxon>
        <taxon>Lactobacillales</taxon>
        <taxon>Lactobacillaceae</taxon>
        <taxon>Philodulcilactobacillus</taxon>
    </lineage>
</organism>
<dbReference type="AlphaFoldDB" id="A0A9W6ESK1"/>
<evidence type="ECO:0000256" key="5">
    <source>
        <dbReference type="ARBA" id="ARBA00022840"/>
    </source>
</evidence>
<dbReference type="GO" id="GO:0006207">
    <property type="term" value="P:'de novo' pyrimidine nucleobase biosynthetic process"/>
    <property type="evidence" value="ECO:0007669"/>
    <property type="project" value="InterPro"/>
</dbReference>
<keyword evidence="6 8" id="KW-0315">Glutamine amidotransferase</keyword>
<dbReference type="GO" id="GO:0005524">
    <property type="term" value="F:ATP binding"/>
    <property type="evidence" value="ECO:0007669"/>
    <property type="project" value="UniProtKB-UniRule"/>
</dbReference>
<dbReference type="GO" id="GO:0004088">
    <property type="term" value="F:carbamoyl-phosphate synthase (glutamine-hydrolyzing) activity"/>
    <property type="evidence" value="ECO:0007669"/>
    <property type="project" value="UniProtKB-UniRule"/>
</dbReference>
<evidence type="ECO:0000259" key="9">
    <source>
        <dbReference type="SMART" id="SM01097"/>
    </source>
</evidence>
<dbReference type="PRINTS" id="PR00099">
    <property type="entry name" value="CPSGATASE"/>
</dbReference>
<feature type="binding site" evidence="8">
    <location>
        <position position="218"/>
    </location>
    <ligand>
        <name>L-glutamine</name>
        <dbReference type="ChEBI" id="CHEBI:58359"/>
    </ligand>
</feature>
<dbReference type="Gene3D" id="3.40.50.880">
    <property type="match status" value="1"/>
</dbReference>
<dbReference type="RefSeq" id="WP_286136327.1">
    <property type="nucleotide sequence ID" value="NZ_BRPL01000002.1"/>
</dbReference>
<comment type="similarity">
    <text evidence="2 8">Belongs to the CarA family.</text>
</comment>
<dbReference type="EMBL" id="BRPL01000002">
    <property type="protein sequence ID" value="GLB46865.1"/>
    <property type="molecule type" value="Genomic_DNA"/>
</dbReference>
<dbReference type="SUPFAM" id="SSF52317">
    <property type="entry name" value="Class I glutamine amidotransferase-like"/>
    <property type="match status" value="1"/>
</dbReference>
<comment type="function">
    <text evidence="8">Small subunit of the glutamine-dependent carbamoyl phosphate synthetase (CPSase). CPSase catalyzes the formation of carbamoyl phosphate from the ammonia moiety of glutamine, carbonate, and phosphate donated by ATP, constituting the first step of 2 biosynthetic pathways, one leading to arginine and/or urea and the other to pyrimidine nucleotides. The small subunit (glutamine amidotransferase) binds and cleaves glutamine to supply the large subunit with the substrate ammonia.</text>
</comment>
<dbReference type="CDD" id="cd01744">
    <property type="entry name" value="GATase1_CPSase"/>
    <property type="match status" value="1"/>
</dbReference>
<evidence type="ECO:0000256" key="6">
    <source>
        <dbReference type="ARBA" id="ARBA00022962"/>
    </source>
</evidence>
<dbReference type="InterPro" id="IPR002474">
    <property type="entry name" value="CarbamoylP_synth_ssu_N"/>
</dbReference>
<dbReference type="NCBIfam" id="TIGR01368">
    <property type="entry name" value="CPSaseIIsmall"/>
    <property type="match status" value="1"/>
</dbReference>
<dbReference type="InterPro" id="IPR050472">
    <property type="entry name" value="Anth_synth/Amidotransfase"/>
</dbReference>
<feature type="binding site" evidence="8">
    <location>
        <position position="247"/>
    </location>
    <ligand>
        <name>L-glutamine</name>
        <dbReference type="ChEBI" id="CHEBI:58359"/>
    </ligand>
</feature>
<evidence type="ECO:0000256" key="2">
    <source>
        <dbReference type="ARBA" id="ARBA00007800"/>
    </source>
</evidence>
<dbReference type="HAMAP" id="MF_01209">
    <property type="entry name" value="CPSase_S_chain"/>
    <property type="match status" value="1"/>
</dbReference>
<dbReference type="EC" id="6.3.5.5" evidence="8"/>
<dbReference type="PANTHER" id="PTHR43418">
    <property type="entry name" value="MULTIFUNCTIONAL TRYPTOPHAN BIOSYNTHESIS PROTEIN-RELATED"/>
    <property type="match status" value="1"/>
</dbReference>
<dbReference type="Gene3D" id="3.50.30.20">
    <property type="entry name" value="Carbamoyl-phosphate synthase small subunit, N-terminal domain"/>
    <property type="match status" value="1"/>
</dbReference>
<dbReference type="Proteomes" id="UP001144204">
    <property type="component" value="Unassembled WGS sequence"/>
</dbReference>
<dbReference type="NCBIfam" id="NF009475">
    <property type="entry name" value="PRK12838.1"/>
    <property type="match status" value="1"/>
</dbReference>
<evidence type="ECO:0000313" key="10">
    <source>
        <dbReference type="EMBL" id="GLB46865.1"/>
    </source>
</evidence>
<keyword evidence="11" id="KW-1185">Reference proteome</keyword>
<feature type="binding site" evidence="8">
    <location>
        <position position="220"/>
    </location>
    <ligand>
        <name>L-glutamine</name>
        <dbReference type="ChEBI" id="CHEBI:58359"/>
    </ligand>
</feature>
<comment type="catalytic activity">
    <reaction evidence="8">
        <text>L-glutamine + H2O = L-glutamate + NH4(+)</text>
        <dbReference type="Rhea" id="RHEA:15889"/>
        <dbReference type="ChEBI" id="CHEBI:15377"/>
        <dbReference type="ChEBI" id="CHEBI:28938"/>
        <dbReference type="ChEBI" id="CHEBI:29985"/>
        <dbReference type="ChEBI" id="CHEBI:58359"/>
    </reaction>
</comment>
<dbReference type="SMART" id="SM01097">
    <property type="entry name" value="CPSase_sm_chain"/>
    <property type="match status" value="1"/>
</dbReference>
<comment type="pathway">
    <text evidence="1 8">Amino-acid biosynthesis; L-arginine biosynthesis; carbamoyl phosphate from bicarbonate: step 1/1.</text>
</comment>
<evidence type="ECO:0000256" key="8">
    <source>
        <dbReference type="HAMAP-Rule" id="MF_01209"/>
    </source>
</evidence>
<evidence type="ECO:0000313" key="11">
    <source>
        <dbReference type="Proteomes" id="UP001144204"/>
    </source>
</evidence>
<dbReference type="SUPFAM" id="SSF52021">
    <property type="entry name" value="Carbamoyl phosphate synthetase, small subunit N-terminal domain"/>
    <property type="match status" value="1"/>
</dbReference>
<keyword evidence="4 8" id="KW-0547">Nucleotide-binding</keyword>
<comment type="pathway">
    <text evidence="8">Pyrimidine metabolism; UMP biosynthesis via de novo pathway; (S)-dihydroorotate from bicarbonate: step 1/3.</text>
</comment>
<dbReference type="GO" id="GO:0006526">
    <property type="term" value="P:L-arginine biosynthetic process"/>
    <property type="evidence" value="ECO:0007669"/>
    <property type="project" value="UniProtKB-UniRule"/>
</dbReference>